<dbReference type="Proteomes" id="UP001162156">
    <property type="component" value="Unassembled WGS sequence"/>
</dbReference>
<accession>A0AAV8ZR44</accession>
<evidence type="ECO:0000313" key="3">
    <source>
        <dbReference type="Proteomes" id="UP001162156"/>
    </source>
</evidence>
<dbReference type="AlphaFoldDB" id="A0AAV8ZR44"/>
<reference evidence="2" key="1">
    <citation type="journal article" date="2023" name="Insect Mol. Biol.">
        <title>Genome sequencing provides insights into the evolution of gene families encoding plant cell wall-degrading enzymes in longhorned beetles.</title>
        <authorList>
            <person name="Shin N.R."/>
            <person name="Okamura Y."/>
            <person name="Kirsch R."/>
            <person name="Pauchet Y."/>
        </authorList>
    </citation>
    <scope>NUCLEOTIDE SEQUENCE</scope>
    <source>
        <strain evidence="2">RBIC_L_NR</strain>
    </source>
</reference>
<feature type="compositionally biased region" description="Polar residues" evidence="1">
    <location>
        <begin position="79"/>
        <end position="90"/>
    </location>
</feature>
<proteinExistence type="predicted"/>
<gene>
    <name evidence="2" type="ORF">NQ314_002014</name>
</gene>
<dbReference type="EMBL" id="JANEYF010000625">
    <property type="protein sequence ID" value="KAJ8968923.1"/>
    <property type="molecule type" value="Genomic_DNA"/>
</dbReference>
<evidence type="ECO:0000313" key="2">
    <source>
        <dbReference type="EMBL" id="KAJ8968923.1"/>
    </source>
</evidence>
<comment type="caution">
    <text evidence="2">The sequence shown here is derived from an EMBL/GenBank/DDBJ whole genome shotgun (WGS) entry which is preliminary data.</text>
</comment>
<name>A0AAV8ZR44_9CUCU</name>
<keyword evidence="3" id="KW-1185">Reference proteome</keyword>
<sequence>MPVVSRIVVPARQFSCNSVVNFVVSGGEQKRACEIPMYGSGLSYSRYRPAYDDNDRYAIRSPGDSSWNYTSSPWAIRPSATTGTGKTHINNNRRHIDDYPMANSNTPARRTRYSRSSTASVAQLLSDSCTSLLQKLTTRVRGPSATIERQLATNSSSSGVLSFPNPLTTSKSSTVVPNLGATRTKLEDKYSSVLDRIYRRKDPERTLEPSVGRTLAKSSTTANVLLSEKAYPYVSNNVAHREKNTIQK</sequence>
<evidence type="ECO:0000256" key="1">
    <source>
        <dbReference type="SAM" id="MobiDB-lite"/>
    </source>
</evidence>
<feature type="region of interest" description="Disordered" evidence="1">
    <location>
        <begin position="79"/>
        <end position="114"/>
    </location>
</feature>
<organism evidence="2 3">
    <name type="scientific">Rhamnusium bicolor</name>
    <dbReference type="NCBI Taxonomy" id="1586634"/>
    <lineage>
        <taxon>Eukaryota</taxon>
        <taxon>Metazoa</taxon>
        <taxon>Ecdysozoa</taxon>
        <taxon>Arthropoda</taxon>
        <taxon>Hexapoda</taxon>
        <taxon>Insecta</taxon>
        <taxon>Pterygota</taxon>
        <taxon>Neoptera</taxon>
        <taxon>Endopterygota</taxon>
        <taxon>Coleoptera</taxon>
        <taxon>Polyphaga</taxon>
        <taxon>Cucujiformia</taxon>
        <taxon>Chrysomeloidea</taxon>
        <taxon>Cerambycidae</taxon>
        <taxon>Lepturinae</taxon>
        <taxon>Rhagiini</taxon>
        <taxon>Rhamnusium</taxon>
    </lineage>
</organism>
<protein>
    <submittedName>
        <fullName evidence="2">Uncharacterized protein</fullName>
    </submittedName>
</protein>